<name>A0A1T4KP47_9ENTE</name>
<dbReference type="EMBL" id="FUXI01000003">
    <property type="protein sequence ID" value="SJZ44117.1"/>
    <property type="molecule type" value="Genomic_DNA"/>
</dbReference>
<dbReference type="Gene3D" id="3.30.1330.30">
    <property type="match status" value="1"/>
</dbReference>
<dbReference type="InterPro" id="IPR004038">
    <property type="entry name" value="Ribosomal_eL8/eL30/eS12/Gad45"/>
</dbReference>
<evidence type="ECO:0000259" key="1">
    <source>
        <dbReference type="Pfam" id="PF01248"/>
    </source>
</evidence>
<evidence type="ECO:0000313" key="2">
    <source>
        <dbReference type="EMBL" id="SJZ44117.1"/>
    </source>
</evidence>
<feature type="domain" description="Ribosomal protein eL8/eL30/eS12/Gadd45" evidence="1">
    <location>
        <begin position="7"/>
        <end position="92"/>
    </location>
</feature>
<sequence length="108" mass="12317">MMNKERVLNLLGLAQRSRNLVTGEELVLEEIRRQKAKLVFIANDASENTKKKITDKSKTYEVNYNLFFSHQELSNAIGASRKVIAVTDKGFAKRMIELLVSVEGEFIE</sequence>
<dbReference type="STRING" id="263852.SAMN02745116_00312"/>
<dbReference type="InterPro" id="IPR029064">
    <property type="entry name" value="Ribosomal_eL30-like_sf"/>
</dbReference>
<dbReference type="OrthoDB" id="9794863at2"/>
<dbReference type="AlphaFoldDB" id="A0A1T4KP47"/>
<dbReference type="Proteomes" id="UP000190328">
    <property type="component" value="Unassembled WGS sequence"/>
</dbReference>
<accession>A0A1T4KP47</accession>
<organism evidence="2 3">
    <name type="scientific">Pilibacter termitis</name>
    <dbReference type="NCBI Taxonomy" id="263852"/>
    <lineage>
        <taxon>Bacteria</taxon>
        <taxon>Bacillati</taxon>
        <taxon>Bacillota</taxon>
        <taxon>Bacilli</taxon>
        <taxon>Lactobacillales</taxon>
        <taxon>Enterococcaceae</taxon>
        <taxon>Pilibacter</taxon>
    </lineage>
</organism>
<dbReference type="Pfam" id="PF01248">
    <property type="entry name" value="Ribosomal_L7Ae"/>
    <property type="match status" value="1"/>
</dbReference>
<gene>
    <name evidence="2" type="ORF">SAMN02745116_00312</name>
</gene>
<evidence type="ECO:0000313" key="3">
    <source>
        <dbReference type="Proteomes" id="UP000190328"/>
    </source>
</evidence>
<proteinExistence type="predicted"/>
<dbReference type="NCBIfam" id="NF005585">
    <property type="entry name" value="PRK07283.1"/>
    <property type="match status" value="1"/>
</dbReference>
<dbReference type="SUPFAM" id="SSF55315">
    <property type="entry name" value="L30e-like"/>
    <property type="match status" value="1"/>
</dbReference>
<keyword evidence="3" id="KW-1185">Reference proteome</keyword>
<reference evidence="2 3" key="1">
    <citation type="submission" date="2017-02" db="EMBL/GenBank/DDBJ databases">
        <authorList>
            <person name="Peterson S.W."/>
        </authorList>
    </citation>
    <scope>NUCLEOTIDE SEQUENCE [LARGE SCALE GENOMIC DNA]</scope>
    <source>
        <strain evidence="2 3">ATCC BAA-1030</strain>
    </source>
</reference>
<dbReference type="GO" id="GO:0005840">
    <property type="term" value="C:ribosome"/>
    <property type="evidence" value="ECO:0007669"/>
    <property type="project" value="UniProtKB-KW"/>
</dbReference>
<keyword evidence="2" id="KW-0689">Ribosomal protein</keyword>
<keyword evidence="2" id="KW-0687">Ribonucleoprotein</keyword>
<protein>
    <submittedName>
        <fullName evidence="2">Ribosomal protein L7Ae</fullName>
    </submittedName>
</protein>